<proteinExistence type="predicted"/>
<organism evidence="3 4">
    <name type="scientific">Nitrospira moscoviensis</name>
    <dbReference type="NCBI Taxonomy" id="42253"/>
    <lineage>
        <taxon>Bacteria</taxon>
        <taxon>Pseudomonadati</taxon>
        <taxon>Nitrospirota</taxon>
        <taxon>Nitrospiria</taxon>
        <taxon>Nitrospirales</taxon>
        <taxon>Nitrospiraceae</taxon>
        <taxon>Nitrospira</taxon>
    </lineage>
</organism>
<dbReference type="PATRIC" id="fig|42253.5.peg.4623"/>
<keyword evidence="4" id="KW-1185">Reference proteome</keyword>
<dbReference type="InterPro" id="IPR006311">
    <property type="entry name" value="TAT_signal"/>
</dbReference>
<gene>
    <name evidence="2" type="ORF">NITMOv2_0094</name>
    <name evidence="3" type="ORF">NITMOv2_4688</name>
</gene>
<dbReference type="Proteomes" id="UP000069205">
    <property type="component" value="Chromosome"/>
</dbReference>
<evidence type="ECO:0000313" key="3">
    <source>
        <dbReference type="EMBL" id="ALA61059.1"/>
    </source>
</evidence>
<dbReference type="KEGG" id="nmv:NITMOv2_4688"/>
<evidence type="ECO:0000313" key="4">
    <source>
        <dbReference type="Proteomes" id="UP000069205"/>
    </source>
</evidence>
<dbReference type="InterPro" id="IPR019546">
    <property type="entry name" value="TAT_signal_bac_arc"/>
</dbReference>
<protein>
    <recommendedName>
        <fullName evidence="5">Twin-arginine translocation signal domain-containing protein</fullName>
    </recommendedName>
</protein>
<dbReference type="OrthoDB" id="9759518at2"/>
<evidence type="ECO:0008006" key="5">
    <source>
        <dbReference type="Google" id="ProtNLM"/>
    </source>
</evidence>
<dbReference type="EMBL" id="CP011801">
    <property type="protein sequence ID" value="ALA61059.1"/>
    <property type="molecule type" value="Genomic_DNA"/>
</dbReference>
<dbReference type="STRING" id="42253.NITMOv2_0094"/>
<accession>A0A0K2GJN7</accession>
<feature type="region of interest" description="Disordered" evidence="1">
    <location>
        <begin position="43"/>
        <end position="67"/>
    </location>
</feature>
<dbReference type="AlphaFoldDB" id="A0A0K2GJN7"/>
<dbReference type="RefSeq" id="WP_083447625.1">
    <property type="nucleotide sequence ID" value="NZ_CP011801.1"/>
</dbReference>
<evidence type="ECO:0000313" key="2">
    <source>
        <dbReference type="EMBL" id="ALA56534.1"/>
    </source>
</evidence>
<dbReference type="Pfam" id="PF10518">
    <property type="entry name" value="TAT_signal"/>
    <property type="match status" value="1"/>
</dbReference>
<sequence>MYKANVSRRDFLKWSGVAASVLTVHSVAAVDEKAKTATKDSVGLLTTPSGASGAPQDCADPRWPSYA</sequence>
<dbReference type="NCBIfam" id="TIGR01409">
    <property type="entry name" value="TAT_signal_seq"/>
    <property type="match status" value="1"/>
</dbReference>
<evidence type="ECO:0000256" key="1">
    <source>
        <dbReference type="SAM" id="MobiDB-lite"/>
    </source>
</evidence>
<reference evidence="3 4" key="1">
    <citation type="journal article" date="2015" name="Proc. Natl. Acad. Sci. U.S.A.">
        <title>Expanded metabolic versatility of ubiquitous nitrite-oxidizing bacteria from the genus Nitrospira.</title>
        <authorList>
            <person name="Koch H."/>
            <person name="Lucker S."/>
            <person name="Albertsen M."/>
            <person name="Kitzinger K."/>
            <person name="Herbold C."/>
            <person name="Spieck E."/>
            <person name="Nielsen P.H."/>
            <person name="Wagner M."/>
            <person name="Daims H."/>
        </authorList>
    </citation>
    <scope>NUCLEOTIDE SEQUENCE [LARGE SCALE GENOMIC DNA]</scope>
    <source>
        <strain evidence="3 4">NSP M-1</strain>
    </source>
</reference>
<dbReference type="KEGG" id="nmv:NITMOv2_0094"/>
<name>A0A0K2GJN7_NITMO</name>
<dbReference type="EMBL" id="CP011801">
    <property type="protein sequence ID" value="ALA56534.1"/>
    <property type="molecule type" value="Genomic_DNA"/>
</dbReference>
<dbReference type="PROSITE" id="PS51318">
    <property type="entry name" value="TAT"/>
    <property type="match status" value="1"/>
</dbReference>